<gene>
    <name evidence="2" type="ORF">IWZ03DRAFT_240722</name>
</gene>
<keyword evidence="1" id="KW-0472">Membrane</keyword>
<protein>
    <submittedName>
        <fullName evidence="2">Uncharacterized protein</fullName>
    </submittedName>
</protein>
<organism evidence="2 3">
    <name type="scientific">Phyllosticta citriasiana</name>
    <dbReference type="NCBI Taxonomy" id="595635"/>
    <lineage>
        <taxon>Eukaryota</taxon>
        <taxon>Fungi</taxon>
        <taxon>Dikarya</taxon>
        <taxon>Ascomycota</taxon>
        <taxon>Pezizomycotina</taxon>
        <taxon>Dothideomycetes</taxon>
        <taxon>Dothideomycetes incertae sedis</taxon>
        <taxon>Botryosphaeriales</taxon>
        <taxon>Phyllostictaceae</taxon>
        <taxon>Phyllosticta</taxon>
    </lineage>
</organism>
<evidence type="ECO:0000313" key="3">
    <source>
        <dbReference type="Proteomes" id="UP001363622"/>
    </source>
</evidence>
<proteinExistence type="predicted"/>
<reference evidence="2 3" key="1">
    <citation type="submission" date="2024-04" db="EMBL/GenBank/DDBJ databases">
        <title>Phyllosticta paracitricarpa is synonymous to the EU quarantine fungus P. citricarpa based on phylogenomic analyses.</title>
        <authorList>
            <consortium name="Lawrence Berkeley National Laboratory"/>
            <person name="Van Ingen-Buijs V.A."/>
            <person name="Van Westerhoven A.C."/>
            <person name="Haridas S."/>
            <person name="Skiadas P."/>
            <person name="Martin F."/>
            <person name="Groenewald J.Z."/>
            <person name="Crous P.W."/>
            <person name="Seidl M.F."/>
        </authorList>
    </citation>
    <scope>NUCLEOTIDE SEQUENCE [LARGE SCALE GENOMIC DNA]</scope>
    <source>
        <strain evidence="2 3">CBS 123371</strain>
    </source>
</reference>
<comment type="caution">
    <text evidence="2">The sequence shown here is derived from an EMBL/GenBank/DDBJ whole genome shotgun (WGS) entry which is preliminary data.</text>
</comment>
<sequence length="155" mass="17979">MDRRVRRQFRAPRENPMSCARKPFWRRRPTSLPNTTVTAEPRTHKLSHFHILLYASLEFFNLNARLAMQLGCPPRSQPRLANSVQGHTLPLQKYQSDRRKGIRVRPWSKSASRTVSRPNSVDQCLIVVLFILYFVFSNLGISHAADLVLGHCCRR</sequence>
<name>A0ABR1KHX7_9PEZI</name>
<evidence type="ECO:0000313" key="2">
    <source>
        <dbReference type="EMBL" id="KAK7513764.1"/>
    </source>
</evidence>
<evidence type="ECO:0000256" key="1">
    <source>
        <dbReference type="SAM" id="Phobius"/>
    </source>
</evidence>
<dbReference type="EMBL" id="JBBPHU010000009">
    <property type="protein sequence ID" value="KAK7513764.1"/>
    <property type="molecule type" value="Genomic_DNA"/>
</dbReference>
<dbReference type="Proteomes" id="UP001363622">
    <property type="component" value="Unassembled WGS sequence"/>
</dbReference>
<keyword evidence="1" id="KW-1133">Transmembrane helix</keyword>
<accession>A0ABR1KHX7</accession>
<keyword evidence="3" id="KW-1185">Reference proteome</keyword>
<keyword evidence="1" id="KW-0812">Transmembrane</keyword>
<feature type="transmembrane region" description="Helical" evidence="1">
    <location>
        <begin position="123"/>
        <end position="141"/>
    </location>
</feature>